<keyword evidence="4 5" id="KW-0472">Membrane</keyword>
<dbReference type="InterPro" id="IPR036259">
    <property type="entry name" value="MFS_trans_sf"/>
</dbReference>
<evidence type="ECO:0000256" key="3">
    <source>
        <dbReference type="ARBA" id="ARBA00022989"/>
    </source>
</evidence>
<dbReference type="Gene3D" id="1.20.1250.20">
    <property type="entry name" value="MFS general substrate transporter like domains"/>
    <property type="match status" value="1"/>
</dbReference>
<dbReference type="Proteomes" id="UP001152759">
    <property type="component" value="Chromosome 7"/>
</dbReference>
<evidence type="ECO:0000256" key="4">
    <source>
        <dbReference type="ARBA" id="ARBA00023136"/>
    </source>
</evidence>
<protein>
    <recommendedName>
        <fullName evidence="8">Sugar transporter</fullName>
    </recommendedName>
</protein>
<name>A0A9P0AM64_BEMTA</name>
<dbReference type="PANTHER" id="PTHR48021">
    <property type="match status" value="1"/>
</dbReference>
<accession>A0A9P0AM64</accession>
<dbReference type="GO" id="GO:0022857">
    <property type="term" value="F:transmembrane transporter activity"/>
    <property type="evidence" value="ECO:0007669"/>
    <property type="project" value="InterPro"/>
</dbReference>
<dbReference type="Pfam" id="PF00083">
    <property type="entry name" value="Sugar_tr"/>
    <property type="match status" value="1"/>
</dbReference>
<evidence type="ECO:0000256" key="5">
    <source>
        <dbReference type="SAM" id="Phobius"/>
    </source>
</evidence>
<dbReference type="GO" id="GO:0016020">
    <property type="term" value="C:membrane"/>
    <property type="evidence" value="ECO:0007669"/>
    <property type="project" value="UniProtKB-SubCell"/>
</dbReference>
<keyword evidence="3 5" id="KW-1133">Transmembrane helix</keyword>
<feature type="transmembrane region" description="Helical" evidence="5">
    <location>
        <begin position="223"/>
        <end position="245"/>
    </location>
</feature>
<dbReference type="SUPFAM" id="SSF103473">
    <property type="entry name" value="MFS general substrate transporter"/>
    <property type="match status" value="1"/>
</dbReference>
<feature type="transmembrane region" description="Helical" evidence="5">
    <location>
        <begin position="153"/>
        <end position="172"/>
    </location>
</feature>
<sequence length="316" mass="35429">MERGLGILHRSLHHRIDLLCGLDPRVPCWLVNEGRYEEAKRSLRYLRGSDSTNIDAHVEVLKMSRKSVLVERNAVLSDLLEPTVWKPFVILVLFHFLQTGTGFYGLMYYTVDFFDDLRTSFDPLTVTIFLSVARLVMSCVFGTYCATRLNRKVVTALSSGLSGVSLLGAAAYEHVFTSLDADERLHTWIPIGCILTNVLVCTITVQPLPWLMTRELFPLPVRGIMCGLTYFIGTVLVFLSVKYFMSVMGLFGIPGALSFFSASSFLVCLFGIFVLPDTNNKNRSEIERNFTKAKPRVEEQPLIGKGIGNVMPTLLV</sequence>
<comment type="subcellular location">
    <subcellularLocation>
        <location evidence="1">Membrane</location>
    </subcellularLocation>
</comment>
<feature type="transmembrane region" description="Helical" evidence="5">
    <location>
        <begin position="123"/>
        <end position="146"/>
    </location>
</feature>
<gene>
    <name evidence="6" type="ORF">BEMITA_LOCUS12087</name>
</gene>
<feature type="transmembrane region" description="Helical" evidence="5">
    <location>
        <begin position="251"/>
        <end position="275"/>
    </location>
</feature>
<dbReference type="EMBL" id="OU963868">
    <property type="protein sequence ID" value="CAH0393717.1"/>
    <property type="molecule type" value="Genomic_DNA"/>
</dbReference>
<evidence type="ECO:0000313" key="7">
    <source>
        <dbReference type="Proteomes" id="UP001152759"/>
    </source>
</evidence>
<reference evidence="6" key="1">
    <citation type="submission" date="2021-12" db="EMBL/GenBank/DDBJ databases">
        <authorList>
            <person name="King R."/>
        </authorList>
    </citation>
    <scope>NUCLEOTIDE SEQUENCE</scope>
</reference>
<evidence type="ECO:0000256" key="2">
    <source>
        <dbReference type="ARBA" id="ARBA00022692"/>
    </source>
</evidence>
<dbReference type="PANTHER" id="PTHR48021:SF24">
    <property type="entry name" value="MAJOR FACILITATOR SUPERFAMILY (MFS) PROFILE DOMAIN-CONTAINING PROTEIN"/>
    <property type="match status" value="1"/>
</dbReference>
<evidence type="ECO:0008006" key="8">
    <source>
        <dbReference type="Google" id="ProtNLM"/>
    </source>
</evidence>
<proteinExistence type="predicted"/>
<evidence type="ECO:0000256" key="1">
    <source>
        <dbReference type="ARBA" id="ARBA00004370"/>
    </source>
</evidence>
<dbReference type="InterPro" id="IPR050549">
    <property type="entry name" value="MFS_Trehalose_Transporter"/>
</dbReference>
<feature type="transmembrane region" description="Helical" evidence="5">
    <location>
        <begin position="88"/>
        <end position="111"/>
    </location>
</feature>
<dbReference type="InterPro" id="IPR005828">
    <property type="entry name" value="MFS_sugar_transport-like"/>
</dbReference>
<organism evidence="6 7">
    <name type="scientific">Bemisia tabaci</name>
    <name type="common">Sweetpotato whitefly</name>
    <name type="synonym">Aleurodes tabaci</name>
    <dbReference type="NCBI Taxonomy" id="7038"/>
    <lineage>
        <taxon>Eukaryota</taxon>
        <taxon>Metazoa</taxon>
        <taxon>Ecdysozoa</taxon>
        <taxon>Arthropoda</taxon>
        <taxon>Hexapoda</taxon>
        <taxon>Insecta</taxon>
        <taxon>Pterygota</taxon>
        <taxon>Neoptera</taxon>
        <taxon>Paraneoptera</taxon>
        <taxon>Hemiptera</taxon>
        <taxon>Sternorrhyncha</taxon>
        <taxon>Aleyrodoidea</taxon>
        <taxon>Aleyrodidae</taxon>
        <taxon>Aleyrodinae</taxon>
        <taxon>Bemisia</taxon>
    </lineage>
</organism>
<keyword evidence="7" id="KW-1185">Reference proteome</keyword>
<keyword evidence="2 5" id="KW-0812">Transmembrane</keyword>
<dbReference type="AlphaFoldDB" id="A0A9P0AM64"/>
<feature type="transmembrane region" description="Helical" evidence="5">
    <location>
        <begin position="187"/>
        <end position="211"/>
    </location>
</feature>
<evidence type="ECO:0000313" key="6">
    <source>
        <dbReference type="EMBL" id="CAH0393717.1"/>
    </source>
</evidence>